<dbReference type="GO" id="GO:0004497">
    <property type="term" value="F:monooxygenase activity"/>
    <property type="evidence" value="ECO:0007669"/>
    <property type="project" value="InterPro"/>
</dbReference>
<evidence type="ECO:0008006" key="4">
    <source>
        <dbReference type="Google" id="ProtNLM"/>
    </source>
</evidence>
<dbReference type="GO" id="GO:0016705">
    <property type="term" value="F:oxidoreductase activity, acting on paired donors, with incorporation or reduction of molecular oxygen"/>
    <property type="evidence" value="ECO:0007669"/>
    <property type="project" value="InterPro"/>
</dbReference>
<name>A0A6A6Q329_9PEZI</name>
<dbReference type="RefSeq" id="XP_033592978.1">
    <property type="nucleotide sequence ID" value="XM_033735151.1"/>
</dbReference>
<keyword evidence="1" id="KW-0732">Signal</keyword>
<dbReference type="InterPro" id="IPR036396">
    <property type="entry name" value="Cyt_P450_sf"/>
</dbReference>
<dbReference type="GeneID" id="54476153"/>
<feature type="chain" id="PRO_5025570606" description="Cytochrome P450" evidence="1">
    <location>
        <begin position="23"/>
        <end position="146"/>
    </location>
</feature>
<evidence type="ECO:0000313" key="3">
    <source>
        <dbReference type="Proteomes" id="UP000799767"/>
    </source>
</evidence>
<feature type="signal peptide" evidence="1">
    <location>
        <begin position="1"/>
        <end position="22"/>
    </location>
</feature>
<dbReference type="GO" id="GO:0020037">
    <property type="term" value="F:heme binding"/>
    <property type="evidence" value="ECO:0007669"/>
    <property type="project" value="InterPro"/>
</dbReference>
<dbReference type="OrthoDB" id="2789670at2759"/>
<protein>
    <recommendedName>
        <fullName evidence="4">Cytochrome P450</fullName>
    </recommendedName>
</protein>
<dbReference type="GO" id="GO:0005506">
    <property type="term" value="F:iron ion binding"/>
    <property type="evidence" value="ECO:0007669"/>
    <property type="project" value="InterPro"/>
</dbReference>
<reference evidence="2" key="1">
    <citation type="journal article" date="2020" name="Stud. Mycol.">
        <title>101 Dothideomycetes genomes: a test case for predicting lifestyles and emergence of pathogens.</title>
        <authorList>
            <person name="Haridas S."/>
            <person name="Albert R."/>
            <person name="Binder M."/>
            <person name="Bloem J."/>
            <person name="Labutti K."/>
            <person name="Salamov A."/>
            <person name="Andreopoulos B."/>
            <person name="Baker S."/>
            <person name="Barry K."/>
            <person name="Bills G."/>
            <person name="Bluhm B."/>
            <person name="Cannon C."/>
            <person name="Castanera R."/>
            <person name="Culley D."/>
            <person name="Daum C."/>
            <person name="Ezra D."/>
            <person name="Gonzalez J."/>
            <person name="Henrissat B."/>
            <person name="Kuo A."/>
            <person name="Liang C."/>
            <person name="Lipzen A."/>
            <person name="Lutzoni F."/>
            <person name="Magnuson J."/>
            <person name="Mondo S."/>
            <person name="Nolan M."/>
            <person name="Ohm R."/>
            <person name="Pangilinan J."/>
            <person name="Park H.-J."/>
            <person name="Ramirez L."/>
            <person name="Alfaro M."/>
            <person name="Sun H."/>
            <person name="Tritt A."/>
            <person name="Yoshinaga Y."/>
            <person name="Zwiers L.-H."/>
            <person name="Turgeon B."/>
            <person name="Goodwin S."/>
            <person name="Spatafora J."/>
            <person name="Crous P."/>
            <person name="Grigoriev I."/>
        </authorList>
    </citation>
    <scope>NUCLEOTIDE SEQUENCE</scope>
    <source>
        <strain evidence="2">CBS 113389</strain>
    </source>
</reference>
<evidence type="ECO:0000256" key="1">
    <source>
        <dbReference type="SAM" id="SignalP"/>
    </source>
</evidence>
<keyword evidence="3" id="KW-1185">Reference proteome</keyword>
<organism evidence="2 3">
    <name type="scientific">Neohortaea acidophila</name>
    <dbReference type="NCBI Taxonomy" id="245834"/>
    <lineage>
        <taxon>Eukaryota</taxon>
        <taxon>Fungi</taxon>
        <taxon>Dikarya</taxon>
        <taxon>Ascomycota</taxon>
        <taxon>Pezizomycotina</taxon>
        <taxon>Dothideomycetes</taxon>
        <taxon>Dothideomycetidae</taxon>
        <taxon>Mycosphaerellales</taxon>
        <taxon>Teratosphaeriaceae</taxon>
        <taxon>Neohortaea</taxon>
    </lineage>
</organism>
<dbReference type="AlphaFoldDB" id="A0A6A6Q329"/>
<evidence type="ECO:0000313" key="2">
    <source>
        <dbReference type="EMBL" id="KAF2486409.1"/>
    </source>
</evidence>
<gene>
    <name evidence="2" type="ORF">BDY17DRAFT_307894</name>
</gene>
<dbReference type="Proteomes" id="UP000799767">
    <property type="component" value="Unassembled WGS sequence"/>
</dbReference>
<sequence>MSPLLTLLPVLVLTLFLLEPFATYFRDVKNLRRFPDAFPLSGVSNIPFAHLKHSVICLGPNVVSSSSPAAIRTNYDHSTPCVKDGSYPSALSPGDHPGLIDVVDKDAHASKQRILSNAFVARNSERWEFKVDDKVQQLLRQFDKTL</sequence>
<accession>A0A6A6Q329</accession>
<dbReference type="Gene3D" id="1.10.630.10">
    <property type="entry name" value="Cytochrome P450"/>
    <property type="match status" value="1"/>
</dbReference>
<proteinExistence type="predicted"/>
<dbReference type="EMBL" id="MU001632">
    <property type="protein sequence ID" value="KAF2486409.1"/>
    <property type="molecule type" value="Genomic_DNA"/>
</dbReference>
<dbReference type="SUPFAM" id="SSF48264">
    <property type="entry name" value="Cytochrome P450"/>
    <property type="match status" value="1"/>
</dbReference>